<dbReference type="EMBL" id="CATOUU010000284">
    <property type="protein sequence ID" value="CAI9923573.1"/>
    <property type="molecule type" value="Genomic_DNA"/>
</dbReference>
<dbReference type="AlphaFoldDB" id="A0AA86NPT4"/>
<sequence length="216" mass="24474">MTIQELSVIVYAGTLPFHLIIREVEKLNDIPNPLDITHCGIVVNISGAELHKLIDTGKFVNLKKKHYDDLKKDIRYKDDAVRAFVIEAVLPIIRIVPLDQQYINEYHGEMYFRLPKNAKHIRGEDWYDVIGKDYEHHKLDMIAIAKKDASPKEIADLAKTASLFCSELVSIILNRCGITHLVAANVIPEELSSGAGKYDLLAASHYSERKLAKDKK</sequence>
<proteinExistence type="predicted"/>
<evidence type="ECO:0000313" key="2">
    <source>
        <dbReference type="EMBL" id="CAI9923573.1"/>
    </source>
</evidence>
<dbReference type="EMBL" id="CATOUU010000037">
    <property type="protein sequence ID" value="CAI9913844.1"/>
    <property type="molecule type" value="Genomic_DNA"/>
</dbReference>
<dbReference type="Proteomes" id="UP001642409">
    <property type="component" value="Unassembled WGS sequence"/>
</dbReference>
<evidence type="ECO:0000313" key="3">
    <source>
        <dbReference type="EMBL" id="CAL6107512.1"/>
    </source>
</evidence>
<reference evidence="3 5" key="2">
    <citation type="submission" date="2024-07" db="EMBL/GenBank/DDBJ databases">
        <authorList>
            <person name="Akdeniz Z."/>
        </authorList>
    </citation>
    <scope>NUCLEOTIDE SEQUENCE [LARGE SCALE GENOMIC DNA]</scope>
</reference>
<reference evidence="2" key="1">
    <citation type="submission" date="2023-06" db="EMBL/GenBank/DDBJ databases">
        <authorList>
            <person name="Kurt Z."/>
        </authorList>
    </citation>
    <scope>NUCLEOTIDE SEQUENCE</scope>
</reference>
<organism evidence="2">
    <name type="scientific">Hexamita inflata</name>
    <dbReference type="NCBI Taxonomy" id="28002"/>
    <lineage>
        <taxon>Eukaryota</taxon>
        <taxon>Metamonada</taxon>
        <taxon>Diplomonadida</taxon>
        <taxon>Hexamitidae</taxon>
        <taxon>Hexamitinae</taxon>
        <taxon>Hexamita</taxon>
    </lineage>
</organism>
<name>A0AA86NPT4_9EUKA</name>
<keyword evidence="5" id="KW-1185">Reference proteome</keyword>
<dbReference type="EMBL" id="CAXDID020000803">
    <property type="protein sequence ID" value="CAL6114548.1"/>
    <property type="molecule type" value="Genomic_DNA"/>
</dbReference>
<protein>
    <submittedName>
        <fullName evidence="3">Hypothetical_protein</fullName>
    </submittedName>
</protein>
<comment type="caution">
    <text evidence="2">The sequence shown here is derived from an EMBL/GenBank/DDBJ whole genome shotgun (WGS) entry which is preliminary data.</text>
</comment>
<evidence type="ECO:0000313" key="5">
    <source>
        <dbReference type="Proteomes" id="UP001642409"/>
    </source>
</evidence>
<accession>A0AA86NPT4</accession>
<dbReference type="EMBL" id="CAXDID020000636">
    <property type="protein sequence ID" value="CAL6107512.1"/>
    <property type="molecule type" value="Genomic_DNA"/>
</dbReference>
<gene>
    <name evidence="2" type="ORF">HINF_LOCUS11218</name>
    <name evidence="1" type="ORF">HINF_LOCUS1489</name>
    <name evidence="3" type="ORF">HINF_LOCUS74527</name>
    <name evidence="4" type="ORF">HINF_LOCUS78051</name>
</gene>
<evidence type="ECO:0000313" key="1">
    <source>
        <dbReference type="EMBL" id="CAI9913844.1"/>
    </source>
</evidence>
<dbReference type="Gene3D" id="3.90.1720.10">
    <property type="entry name" value="endopeptidase domain like (from Nostoc punctiforme)"/>
    <property type="match status" value="1"/>
</dbReference>
<evidence type="ECO:0000313" key="4">
    <source>
        <dbReference type="EMBL" id="CAL6114548.1"/>
    </source>
</evidence>